<gene>
    <name evidence="1" type="ORF">LSTR_LSTR007661</name>
</gene>
<dbReference type="AlphaFoldDB" id="A0A482WJA8"/>
<keyword evidence="2" id="KW-1185">Reference proteome</keyword>
<reference evidence="1 2" key="1">
    <citation type="journal article" date="2017" name="Gigascience">
        <title>Genome sequence of the small brown planthopper, Laodelphax striatellus.</title>
        <authorList>
            <person name="Zhu J."/>
            <person name="Jiang F."/>
            <person name="Wang X."/>
            <person name="Yang P."/>
            <person name="Bao Y."/>
            <person name="Zhao W."/>
            <person name="Wang W."/>
            <person name="Lu H."/>
            <person name="Wang Q."/>
            <person name="Cui N."/>
            <person name="Li J."/>
            <person name="Chen X."/>
            <person name="Luo L."/>
            <person name="Yu J."/>
            <person name="Kang L."/>
            <person name="Cui F."/>
        </authorList>
    </citation>
    <scope>NUCLEOTIDE SEQUENCE [LARGE SCALE GENOMIC DNA]</scope>
    <source>
        <strain evidence="1">Lst14</strain>
    </source>
</reference>
<dbReference type="Proteomes" id="UP000291343">
    <property type="component" value="Unassembled WGS sequence"/>
</dbReference>
<protein>
    <submittedName>
        <fullName evidence="1">Uncharacterized protein</fullName>
    </submittedName>
</protein>
<evidence type="ECO:0000313" key="1">
    <source>
        <dbReference type="EMBL" id="RZF33316.1"/>
    </source>
</evidence>
<dbReference type="InParanoid" id="A0A482WJA8"/>
<sequence length="76" mass="8819">MPQQFYSHQIKRVHTKVASKYDVSSLRFYLESCRFTFKSVSTPIDRFQCIYHEGAQFHVEGRGCLAIVCVISKDSI</sequence>
<evidence type="ECO:0000313" key="2">
    <source>
        <dbReference type="Proteomes" id="UP000291343"/>
    </source>
</evidence>
<name>A0A482WJA8_LAOST</name>
<dbReference type="EMBL" id="QKKF02034243">
    <property type="protein sequence ID" value="RZF33316.1"/>
    <property type="molecule type" value="Genomic_DNA"/>
</dbReference>
<proteinExistence type="predicted"/>
<accession>A0A482WJA8</accession>
<comment type="caution">
    <text evidence="1">The sequence shown here is derived from an EMBL/GenBank/DDBJ whole genome shotgun (WGS) entry which is preliminary data.</text>
</comment>
<organism evidence="1 2">
    <name type="scientific">Laodelphax striatellus</name>
    <name type="common">Small brown planthopper</name>
    <name type="synonym">Delphax striatella</name>
    <dbReference type="NCBI Taxonomy" id="195883"/>
    <lineage>
        <taxon>Eukaryota</taxon>
        <taxon>Metazoa</taxon>
        <taxon>Ecdysozoa</taxon>
        <taxon>Arthropoda</taxon>
        <taxon>Hexapoda</taxon>
        <taxon>Insecta</taxon>
        <taxon>Pterygota</taxon>
        <taxon>Neoptera</taxon>
        <taxon>Paraneoptera</taxon>
        <taxon>Hemiptera</taxon>
        <taxon>Auchenorrhyncha</taxon>
        <taxon>Fulgoroidea</taxon>
        <taxon>Delphacidae</taxon>
        <taxon>Criomorphinae</taxon>
        <taxon>Laodelphax</taxon>
    </lineage>
</organism>